<dbReference type="RefSeq" id="WP_183878321.1">
    <property type="nucleotide sequence ID" value="NZ_JACHCD010000002.1"/>
</dbReference>
<dbReference type="SMART" id="SM00850">
    <property type="entry name" value="LytTR"/>
    <property type="match status" value="1"/>
</dbReference>
<dbReference type="PANTHER" id="PTHR37299:SF1">
    <property type="entry name" value="STAGE 0 SPORULATION PROTEIN A HOMOLOG"/>
    <property type="match status" value="1"/>
</dbReference>
<dbReference type="SUPFAM" id="SSF52172">
    <property type="entry name" value="CheY-like"/>
    <property type="match status" value="1"/>
</dbReference>
<dbReference type="AlphaFoldDB" id="A0A7W9DWW2"/>
<feature type="domain" description="Response regulatory" evidence="2">
    <location>
        <begin position="3"/>
        <end position="114"/>
    </location>
</feature>
<evidence type="ECO:0000313" key="5">
    <source>
        <dbReference type="Proteomes" id="UP000537204"/>
    </source>
</evidence>
<dbReference type="InterPro" id="IPR046947">
    <property type="entry name" value="LytR-like"/>
</dbReference>
<sequence>MISCLIIDDEPHAVEILRAYVDQIPFLKLCGVTNNPIEVMNEINEGKIDLIFLDIHMPQISGIDFIKLIQGKCKIILTTAYSEYALAGFENEVIDYLLKPISFERFLKAAQRAMNLSIPSYIEKWKTEDDYMFVKTEAKGKILKVAFKDIHYIEGLKNYVSIFTDTERIIALLNIKDLEGILPDSDFMRVHKSYIISVEKIKAIDGNQIILKNSVEKIPLGETYRPKFFETLRSKVVGLKK</sequence>
<feature type="domain" description="HTH LytTR-type" evidence="3">
    <location>
        <begin position="139"/>
        <end position="234"/>
    </location>
</feature>
<keyword evidence="4" id="KW-0238">DNA-binding</keyword>
<dbReference type="PANTHER" id="PTHR37299">
    <property type="entry name" value="TRANSCRIPTIONAL REGULATOR-RELATED"/>
    <property type="match status" value="1"/>
</dbReference>
<accession>A0A7W9DWW2</accession>
<dbReference type="PROSITE" id="PS50110">
    <property type="entry name" value="RESPONSE_REGULATORY"/>
    <property type="match status" value="1"/>
</dbReference>
<comment type="caution">
    <text evidence="4">The sequence shown here is derived from an EMBL/GenBank/DDBJ whole genome shotgun (WGS) entry which is preliminary data.</text>
</comment>
<feature type="modified residue" description="4-aspartylphosphate" evidence="1">
    <location>
        <position position="54"/>
    </location>
</feature>
<dbReference type="GO" id="GO:0003677">
    <property type="term" value="F:DNA binding"/>
    <property type="evidence" value="ECO:0007669"/>
    <property type="project" value="UniProtKB-KW"/>
</dbReference>
<dbReference type="EMBL" id="JACHCE010000001">
    <property type="protein sequence ID" value="MBB5634477.1"/>
    <property type="molecule type" value="Genomic_DNA"/>
</dbReference>
<dbReference type="GO" id="GO:0000156">
    <property type="term" value="F:phosphorelay response regulator activity"/>
    <property type="evidence" value="ECO:0007669"/>
    <property type="project" value="InterPro"/>
</dbReference>
<dbReference type="PROSITE" id="PS50930">
    <property type="entry name" value="HTH_LYTTR"/>
    <property type="match status" value="1"/>
</dbReference>
<evidence type="ECO:0000259" key="3">
    <source>
        <dbReference type="PROSITE" id="PS50930"/>
    </source>
</evidence>
<dbReference type="SMART" id="SM00448">
    <property type="entry name" value="REC"/>
    <property type="match status" value="1"/>
</dbReference>
<name>A0A7W9DWW2_9SPHI</name>
<gene>
    <name evidence="4" type="ORF">HDE68_000362</name>
</gene>
<dbReference type="Pfam" id="PF00072">
    <property type="entry name" value="Response_reg"/>
    <property type="match status" value="1"/>
</dbReference>
<organism evidence="4 5">
    <name type="scientific">Pedobacter cryoconitis</name>
    <dbReference type="NCBI Taxonomy" id="188932"/>
    <lineage>
        <taxon>Bacteria</taxon>
        <taxon>Pseudomonadati</taxon>
        <taxon>Bacteroidota</taxon>
        <taxon>Sphingobacteriia</taxon>
        <taxon>Sphingobacteriales</taxon>
        <taxon>Sphingobacteriaceae</taxon>
        <taxon>Pedobacter</taxon>
    </lineage>
</organism>
<dbReference type="InterPro" id="IPR001789">
    <property type="entry name" value="Sig_transdc_resp-reg_receiver"/>
</dbReference>
<dbReference type="Gene3D" id="2.40.50.1020">
    <property type="entry name" value="LytTr DNA-binding domain"/>
    <property type="match status" value="1"/>
</dbReference>
<dbReference type="Proteomes" id="UP000537204">
    <property type="component" value="Unassembled WGS sequence"/>
</dbReference>
<evidence type="ECO:0000259" key="2">
    <source>
        <dbReference type="PROSITE" id="PS50110"/>
    </source>
</evidence>
<reference evidence="4 5" key="1">
    <citation type="submission" date="2020-08" db="EMBL/GenBank/DDBJ databases">
        <title>Genomic Encyclopedia of Type Strains, Phase IV (KMG-V): Genome sequencing to study the core and pangenomes of soil and plant-associated prokaryotes.</title>
        <authorList>
            <person name="Whitman W."/>
        </authorList>
    </citation>
    <scope>NUCLEOTIDE SEQUENCE [LARGE SCALE GENOMIC DNA]</scope>
    <source>
        <strain evidence="4 5">S3M1</strain>
    </source>
</reference>
<dbReference type="InterPro" id="IPR007492">
    <property type="entry name" value="LytTR_DNA-bd_dom"/>
</dbReference>
<dbReference type="InterPro" id="IPR011006">
    <property type="entry name" value="CheY-like_superfamily"/>
</dbReference>
<keyword evidence="1" id="KW-0597">Phosphoprotein</keyword>
<dbReference type="Gene3D" id="3.40.50.2300">
    <property type="match status" value="1"/>
</dbReference>
<evidence type="ECO:0000256" key="1">
    <source>
        <dbReference type="PROSITE-ProRule" id="PRU00169"/>
    </source>
</evidence>
<evidence type="ECO:0000313" key="4">
    <source>
        <dbReference type="EMBL" id="MBB5634477.1"/>
    </source>
</evidence>
<dbReference type="Pfam" id="PF04397">
    <property type="entry name" value="LytTR"/>
    <property type="match status" value="1"/>
</dbReference>
<proteinExistence type="predicted"/>
<protein>
    <submittedName>
        <fullName evidence="4">DNA-binding LytR/AlgR family response regulator</fullName>
    </submittedName>
</protein>